<keyword evidence="3" id="KW-0998">Cell outer membrane</keyword>
<evidence type="ECO:0000256" key="4">
    <source>
        <dbReference type="SAM" id="SignalP"/>
    </source>
</evidence>
<dbReference type="GO" id="GO:0009279">
    <property type="term" value="C:cell outer membrane"/>
    <property type="evidence" value="ECO:0007669"/>
    <property type="project" value="UniProtKB-SubCell"/>
</dbReference>
<dbReference type="InterPro" id="IPR057601">
    <property type="entry name" value="Oar-like_b-barrel"/>
</dbReference>
<dbReference type="Gene3D" id="2.60.40.1120">
    <property type="entry name" value="Carboxypeptidase-like, regulatory domain"/>
    <property type="match status" value="1"/>
</dbReference>
<dbReference type="SUPFAM" id="SSF56935">
    <property type="entry name" value="Porins"/>
    <property type="match status" value="1"/>
</dbReference>
<evidence type="ECO:0000313" key="7">
    <source>
        <dbReference type="Proteomes" id="UP000236728"/>
    </source>
</evidence>
<keyword evidence="2" id="KW-0472">Membrane</keyword>
<feature type="domain" description="TonB-dependent transporter Oar-like beta-barrel" evidence="5">
    <location>
        <begin position="244"/>
        <end position="1137"/>
    </location>
</feature>
<dbReference type="RefSeq" id="WP_160115091.1">
    <property type="nucleotide sequence ID" value="NZ_FNVA01000003.1"/>
</dbReference>
<evidence type="ECO:0000256" key="3">
    <source>
        <dbReference type="ARBA" id="ARBA00023237"/>
    </source>
</evidence>
<evidence type="ECO:0000313" key="6">
    <source>
        <dbReference type="EMBL" id="SEG17317.1"/>
    </source>
</evidence>
<sequence length="1162" mass="123594">MKKFQLALGLMVALMAGATAPALAQSTTSGDISGTLSDPTGAVVPNATITVTNTGTGETKTVTSSAGGSFRASLLTPGSYKVTATAPGFSTVTGVVTVSAGVVSEDDIKLPVGASGTTVEVNEVPEFVNTTNADITTTLSAQEVQRMPNPGNDLTFVAQTAPGTVMNTGTAAGGYGNFSSFGISGLSNMFSLDGGYENDPFLNLNNTGASNLTLGNNEVDTVTVVAPAYSAQYGGLGGAQVSEITAAGTNRLHGNLSYYWDGRALNSNDWFNKQSEAFNGTKNQPTFVNANQWAARIGGPALKDRLFWFVDTEGIRATTPASGQIYVPTAQTAACAEGSTTACAALNAAADANCAASPNTSTCVGNNGYAAFAPASASQLPLVTTIMNTFRNSPFRPGASSVHADPNDAALETYYTSSQSNLKEWLLTARADWKISDKDTFFVHYKQDHGVQPTYVDLIDPRFDAYSPQPAYEGQMSEAHSFTPNLTNQLVVTGNWYSAPFQNTNNYLPIAPFTFVPNLDGDLYEQYYGGDDYAFPQGRRVTGYQVIDDVSWTRGRHTVRFGYNIRRDNVTDLDQSRSVAPLAEGSEEAFFAGQIDYVWSQYFPVKPEQPVSVYDEGIYVQDEYKVLPNLTLTAGIRLERNSNPVCHTLCFESLSTDVNSLATSSSTIASANVPYSAAYPGGYIKSSRYRAFTKYQKLAVMPRLGLNWQPEHNTVIRAGFGMFSDSFPALIADTIMGNAPDNFHAAAYGPVGGGAADLNLDPSTAGSGGAYARASNAAFQNGYASGGTYTTIRSAVAAAGGLYSAPSFTTTTPAGIKYPTYEEWSLAVERRLDAKSSLTLTYAGNHGYHEPVENGGRNLTLASASATKYPTLFATNGTAKPVTAFGTLTNVYSGASSNFNGVVVTAQRHQGNLTAVFNYQWSHALDEVSNGGLEPFAPDNGDAESVANPYNLHAQYGNADYDVRQNITGNVTWSVPNYLHKWDEVFGGFEFNAVAFHQTGLPYTITYSSSTAGFSNGTVNLFAKQANNNFDHHCGGGNHALLPDGSIPNPCSFRSNASFVAPTDFTQQHRNSLTGPAYSNVDFGAFKNFKIPHYEFMKIKVGAQFFNLFNHPNFQNPGHALTGSSTYGAITSTVGAPTSILGSVGGADASPRLIQLHGEFTF</sequence>
<evidence type="ECO:0000259" key="5">
    <source>
        <dbReference type="Pfam" id="PF25183"/>
    </source>
</evidence>
<keyword evidence="7" id="KW-1185">Reference proteome</keyword>
<dbReference type="SUPFAM" id="SSF49464">
    <property type="entry name" value="Carboxypeptidase regulatory domain-like"/>
    <property type="match status" value="1"/>
</dbReference>
<keyword evidence="4" id="KW-0732">Signal</keyword>
<dbReference type="InterPro" id="IPR008969">
    <property type="entry name" value="CarboxyPept-like_regulatory"/>
</dbReference>
<name>A0A1H5Y0X6_9BACT</name>
<dbReference type="Pfam" id="PF13620">
    <property type="entry name" value="CarboxypepD_reg"/>
    <property type="match status" value="1"/>
</dbReference>
<dbReference type="Gene3D" id="2.40.170.20">
    <property type="entry name" value="TonB-dependent receptor, beta-barrel domain"/>
    <property type="match status" value="1"/>
</dbReference>
<dbReference type="InterPro" id="IPR036942">
    <property type="entry name" value="Beta-barrel_TonB_sf"/>
</dbReference>
<proteinExistence type="predicted"/>
<organism evidence="6 7">
    <name type="scientific">Bryocella elongata</name>
    <dbReference type="NCBI Taxonomy" id="863522"/>
    <lineage>
        <taxon>Bacteria</taxon>
        <taxon>Pseudomonadati</taxon>
        <taxon>Acidobacteriota</taxon>
        <taxon>Terriglobia</taxon>
        <taxon>Terriglobales</taxon>
        <taxon>Acidobacteriaceae</taxon>
        <taxon>Bryocella</taxon>
    </lineage>
</organism>
<dbReference type="Proteomes" id="UP000236728">
    <property type="component" value="Unassembled WGS sequence"/>
</dbReference>
<reference evidence="6 7" key="1">
    <citation type="submission" date="2016-10" db="EMBL/GenBank/DDBJ databases">
        <authorList>
            <person name="de Groot N.N."/>
        </authorList>
    </citation>
    <scope>NUCLEOTIDE SEQUENCE [LARGE SCALE GENOMIC DNA]</scope>
    <source>
        <strain evidence="6 7">DSM 22489</strain>
    </source>
</reference>
<keyword evidence="6" id="KW-0675">Receptor</keyword>
<feature type="chain" id="PRO_5009290034" evidence="4">
    <location>
        <begin position="25"/>
        <end position="1162"/>
    </location>
</feature>
<gene>
    <name evidence="6" type="ORF">SAMN05421819_2055</name>
</gene>
<dbReference type="AlphaFoldDB" id="A0A1H5Y0X6"/>
<feature type="signal peptide" evidence="4">
    <location>
        <begin position="1"/>
        <end position="24"/>
    </location>
</feature>
<dbReference type="OrthoDB" id="97893at2"/>
<protein>
    <submittedName>
        <fullName evidence="6">TonB-dependent Receptor Plug Domain</fullName>
    </submittedName>
</protein>
<comment type="subcellular location">
    <subcellularLocation>
        <location evidence="1">Cell outer membrane</location>
    </subcellularLocation>
</comment>
<accession>A0A1H5Y0X6</accession>
<dbReference type="EMBL" id="FNVA01000003">
    <property type="protein sequence ID" value="SEG17317.1"/>
    <property type="molecule type" value="Genomic_DNA"/>
</dbReference>
<evidence type="ECO:0000256" key="1">
    <source>
        <dbReference type="ARBA" id="ARBA00004442"/>
    </source>
</evidence>
<dbReference type="Pfam" id="PF25183">
    <property type="entry name" value="OMP_b-brl_4"/>
    <property type="match status" value="1"/>
</dbReference>
<evidence type="ECO:0000256" key="2">
    <source>
        <dbReference type="ARBA" id="ARBA00023136"/>
    </source>
</evidence>